<feature type="region of interest" description="Disordered" evidence="2">
    <location>
        <begin position="23"/>
        <end position="74"/>
    </location>
</feature>
<keyword evidence="1" id="KW-0175">Coiled coil</keyword>
<evidence type="ECO:0000256" key="1">
    <source>
        <dbReference type="SAM" id="Coils"/>
    </source>
</evidence>
<protein>
    <submittedName>
        <fullName evidence="3">Uncharacterized protein</fullName>
    </submittedName>
</protein>
<name>A0A382HLM8_9ZZZZ</name>
<sequence>MKKKRDKKLSRKSKILKSKFKMTKRKKFKKTKKKGFKKQKKRKKTISKRSFKKLKKKTRKINRKSQKKRKKKTRNINRIVPKIKIGKIKLPNFNKQIDQLKKLSFRKVMGFIFKPLIKSFEDYRQKKKIEKLRKIEKERKEKEKKIKLEEQLRLNLKEQELRQEIRIERERKKDIKNFLRKEQAEIRKEQAERQRKFLFELKLEKQVKNFKKREIKELQNLERIALKEERSDYAGLQARIEKLKEKYRAIRDQKIKERVEALGVEVQQGDDREALLEKEKQYTLERQKIENCLESFYRSSVSLCFQINKRYIPKHRSILRVIDLRFEQSEIYIRWDDASEEDWLLLIYIKNNSPKEGIVIEDKTDPEKNISHEFKTTEIFKASDMMVDSLIKLLERERQKKAS</sequence>
<gene>
    <name evidence="3" type="ORF">METZ01_LOCUS240691</name>
</gene>
<feature type="coiled-coil region" evidence="1">
    <location>
        <begin position="125"/>
        <end position="260"/>
    </location>
</feature>
<reference evidence="3" key="1">
    <citation type="submission" date="2018-05" db="EMBL/GenBank/DDBJ databases">
        <authorList>
            <person name="Lanie J.A."/>
            <person name="Ng W.-L."/>
            <person name="Kazmierczak K.M."/>
            <person name="Andrzejewski T.M."/>
            <person name="Davidsen T.M."/>
            <person name="Wayne K.J."/>
            <person name="Tettelin H."/>
            <person name="Glass J.I."/>
            <person name="Rusch D."/>
            <person name="Podicherti R."/>
            <person name="Tsui H.-C.T."/>
            <person name="Winkler M.E."/>
        </authorList>
    </citation>
    <scope>NUCLEOTIDE SEQUENCE</scope>
</reference>
<dbReference type="EMBL" id="UINC01061838">
    <property type="protein sequence ID" value="SVB87837.1"/>
    <property type="molecule type" value="Genomic_DNA"/>
</dbReference>
<proteinExistence type="predicted"/>
<accession>A0A382HLM8</accession>
<evidence type="ECO:0000256" key="2">
    <source>
        <dbReference type="SAM" id="MobiDB-lite"/>
    </source>
</evidence>
<dbReference type="AlphaFoldDB" id="A0A382HLM8"/>
<organism evidence="3">
    <name type="scientific">marine metagenome</name>
    <dbReference type="NCBI Taxonomy" id="408172"/>
    <lineage>
        <taxon>unclassified sequences</taxon>
        <taxon>metagenomes</taxon>
        <taxon>ecological metagenomes</taxon>
    </lineage>
</organism>
<evidence type="ECO:0000313" key="3">
    <source>
        <dbReference type="EMBL" id="SVB87837.1"/>
    </source>
</evidence>